<proteinExistence type="predicted"/>
<gene>
    <name evidence="1" type="ORF">MRATA1EN22A_LOCUS3415</name>
</gene>
<evidence type="ECO:0000313" key="2">
    <source>
        <dbReference type="Proteomes" id="UP001162501"/>
    </source>
</evidence>
<protein>
    <submittedName>
        <fullName evidence="1">Uncharacterized protein</fullName>
    </submittedName>
</protein>
<dbReference type="Proteomes" id="UP001162501">
    <property type="component" value="Chromosome 11"/>
</dbReference>
<dbReference type="EMBL" id="OX596095">
    <property type="protein sequence ID" value="CAM9501745.1"/>
    <property type="molecule type" value="Genomic_DNA"/>
</dbReference>
<accession>A0AC59YAA8</accession>
<sequence length="146" mass="16039">MKPGEAHSAHYCLQSDESWLPSSYTCRSAWPVSDSPEAPLLSGTELGGSDNLTVGHISHVSLACPHEPTGLFVPFFQRSLPLEFPLPGPLFLLIPDRSLFITPHPPPFHSKKGSCKLPLSAQFVSVLHKGKCYMCWHLRGECALSF</sequence>
<name>A0AC59YAA8_RANTA</name>
<evidence type="ECO:0000313" key="1">
    <source>
        <dbReference type="EMBL" id="CAM9501745.1"/>
    </source>
</evidence>
<organism evidence="1 2">
    <name type="scientific">Rangifer tarandus platyrhynchus</name>
    <name type="common">Svalbard reindeer</name>
    <dbReference type="NCBI Taxonomy" id="3082113"/>
    <lineage>
        <taxon>Eukaryota</taxon>
        <taxon>Metazoa</taxon>
        <taxon>Chordata</taxon>
        <taxon>Craniata</taxon>
        <taxon>Vertebrata</taxon>
        <taxon>Euteleostomi</taxon>
        <taxon>Mammalia</taxon>
        <taxon>Eutheria</taxon>
        <taxon>Laurasiatheria</taxon>
        <taxon>Artiodactyla</taxon>
        <taxon>Ruminantia</taxon>
        <taxon>Pecora</taxon>
        <taxon>Cervidae</taxon>
        <taxon>Odocoileinae</taxon>
        <taxon>Rangifer</taxon>
    </lineage>
</organism>
<reference evidence="1" key="1">
    <citation type="submission" date="2023-05" db="EMBL/GenBank/DDBJ databases">
        <authorList>
            <consortium name="ELIXIR-Norway"/>
        </authorList>
    </citation>
    <scope>NUCLEOTIDE SEQUENCE</scope>
</reference>
<reference evidence="1" key="2">
    <citation type="submission" date="2025-03" db="EMBL/GenBank/DDBJ databases">
        <authorList>
            <consortium name="ELIXIR-Norway"/>
            <consortium name="Elixir Norway"/>
        </authorList>
    </citation>
    <scope>NUCLEOTIDE SEQUENCE</scope>
</reference>